<keyword evidence="11" id="KW-0333">Golgi apparatus</keyword>
<dbReference type="PROSITE" id="PS00135">
    <property type="entry name" value="TRYPSIN_SER"/>
    <property type="match status" value="1"/>
</dbReference>
<keyword evidence="5" id="KW-0964">Secreted</keyword>
<dbReference type="RefSeq" id="WP_228725941.1">
    <property type="nucleotide sequence ID" value="NZ_JACIBS010000001.1"/>
</dbReference>
<dbReference type="PRINTS" id="PR00722">
    <property type="entry name" value="CHYMOTRYPSIN"/>
</dbReference>
<comment type="subcellular location">
    <subcellularLocation>
        <location evidence="1">Endoplasmic reticulum</location>
    </subcellularLocation>
    <subcellularLocation>
        <location evidence="2">Golgi apparatus</location>
    </subcellularLocation>
    <subcellularLocation>
        <location evidence="3">Secreted</location>
    </subcellularLocation>
</comment>
<dbReference type="PROSITE" id="PS00134">
    <property type="entry name" value="TRYPSIN_HIS"/>
    <property type="match status" value="1"/>
</dbReference>
<evidence type="ECO:0000256" key="14">
    <source>
        <dbReference type="RuleBase" id="RU363034"/>
    </source>
</evidence>
<keyword evidence="12" id="KW-1015">Disulfide bond</keyword>
<dbReference type="EMBL" id="JACIBS010000001">
    <property type="protein sequence ID" value="MBB3661346.1"/>
    <property type="molecule type" value="Genomic_DNA"/>
</dbReference>
<evidence type="ECO:0000256" key="11">
    <source>
        <dbReference type="ARBA" id="ARBA00023034"/>
    </source>
</evidence>
<keyword evidence="7" id="KW-0356">Hemostasis</keyword>
<dbReference type="GO" id="GO:0007599">
    <property type="term" value="P:hemostasis"/>
    <property type="evidence" value="ECO:0007669"/>
    <property type="project" value="UniProtKB-KW"/>
</dbReference>
<dbReference type="InterPro" id="IPR001254">
    <property type="entry name" value="Trypsin_dom"/>
</dbReference>
<evidence type="ECO:0000256" key="4">
    <source>
        <dbReference type="ARBA" id="ARBA00007664"/>
    </source>
</evidence>
<dbReference type="PANTHER" id="PTHR24276">
    <property type="entry name" value="POLYSERASE-RELATED"/>
    <property type="match status" value="1"/>
</dbReference>
<organism evidence="16 17">
    <name type="scientific">Prauserella sediminis</name>
    <dbReference type="NCBI Taxonomy" id="577680"/>
    <lineage>
        <taxon>Bacteria</taxon>
        <taxon>Bacillati</taxon>
        <taxon>Actinomycetota</taxon>
        <taxon>Actinomycetes</taxon>
        <taxon>Pseudonocardiales</taxon>
        <taxon>Pseudonocardiaceae</taxon>
        <taxon>Prauserella</taxon>
        <taxon>Prauserella salsuginis group</taxon>
    </lineage>
</organism>
<reference evidence="16 17" key="1">
    <citation type="submission" date="2020-08" db="EMBL/GenBank/DDBJ databases">
        <title>Sequencing the genomes of 1000 actinobacteria strains.</title>
        <authorList>
            <person name="Klenk H.-P."/>
        </authorList>
    </citation>
    <scope>NUCLEOTIDE SEQUENCE [LARGE SCALE GENOMIC DNA]</scope>
    <source>
        <strain evidence="16 17">DSM 45267</strain>
    </source>
</reference>
<dbReference type="GO" id="GO:0004252">
    <property type="term" value="F:serine-type endopeptidase activity"/>
    <property type="evidence" value="ECO:0007669"/>
    <property type="project" value="InterPro"/>
</dbReference>
<dbReference type="FunFam" id="2.40.10.10:FF:000011">
    <property type="entry name" value="Coagulation factor X"/>
    <property type="match status" value="1"/>
</dbReference>
<gene>
    <name evidence="16" type="ORF">FB384_000250</name>
</gene>
<keyword evidence="10 14" id="KW-0720">Serine protease</keyword>
<evidence type="ECO:0000259" key="15">
    <source>
        <dbReference type="PROSITE" id="PS50240"/>
    </source>
</evidence>
<evidence type="ECO:0000256" key="2">
    <source>
        <dbReference type="ARBA" id="ARBA00004555"/>
    </source>
</evidence>
<dbReference type="CDD" id="cd00190">
    <property type="entry name" value="Tryp_SPc"/>
    <property type="match status" value="1"/>
</dbReference>
<dbReference type="InterPro" id="IPR018114">
    <property type="entry name" value="TRYPSIN_HIS"/>
</dbReference>
<evidence type="ECO:0000256" key="13">
    <source>
        <dbReference type="ARBA" id="ARBA00023180"/>
    </source>
</evidence>
<keyword evidence="6 14" id="KW-0645">Protease</keyword>
<keyword evidence="17" id="KW-1185">Reference proteome</keyword>
<sequence>MWAVAWAGLDQQTYEGTAMPVMPASPRSGGVRPARRSSSVLAALALTALTSAALVPATASAAEPYVVGGEETSVTDHSYAVYLVDDDGRQFCGGTLTSSRKVVTAAHCADALPADELGVVAGRQDTRTDRGIEAGVRDVWIEPSYQNPVSGGDIAVLSLDRTVPYRTAKVADSSDSEKYSAGTEATVLGWGRVDESGERSHTLRSADVPVVADDTCSQAYDEYDPESMVCAGYPDGGTDACQGDSGGPLMVGDTLIGVVSWGEGCARPGKPGVYTRVSTFEPQLGGQGVDS</sequence>
<evidence type="ECO:0000256" key="3">
    <source>
        <dbReference type="ARBA" id="ARBA00004613"/>
    </source>
</evidence>
<dbReference type="InterPro" id="IPR009003">
    <property type="entry name" value="Peptidase_S1_PA"/>
</dbReference>
<dbReference type="Proteomes" id="UP000564573">
    <property type="component" value="Unassembled WGS sequence"/>
</dbReference>
<dbReference type="InterPro" id="IPR033116">
    <property type="entry name" value="TRYPSIN_SER"/>
</dbReference>
<evidence type="ECO:0000256" key="9">
    <source>
        <dbReference type="ARBA" id="ARBA00022824"/>
    </source>
</evidence>
<protein>
    <submittedName>
        <fullName evidence="16">Secreted trypsin-like serine protease</fullName>
    </submittedName>
</protein>
<proteinExistence type="inferred from homology"/>
<evidence type="ECO:0000256" key="6">
    <source>
        <dbReference type="ARBA" id="ARBA00022670"/>
    </source>
</evidence>
<keyword evidence="8 14" id="KW-0378">Hydrolase</keyword>
<dbReference type="InterPro" id="IPR001314">
    <property type="entry name" value="Peptidase_S1A"/>
</dbReference>
<evidence type="ECO:0000256" key="1">
    <source>
        <dbReference type="ARBA" id="ARBA00004240"/>
    </source>
</evidence>
<keyword evidence="9" id="KW-0256">Endoplasmic reticulum</keyword>
<accession>A0A839XMX8</accession>
<comment type="caution">
    <text evidence="16">The sequence shown here is derived from an EMBL/GenBank/DDBJ whole genome shotgun (WGS) entry which is preliminary data.</text>
</comment>
<dbReference type="Gene3D" id="2.40.10.10">
    <property type="entry name" value="Trypsin-like serine proteases"/>
    <property type="match status" value="1"/>
</dbReference>
<dbReference type="SMART" id="SM00020">
    <property type="entry name" value="Tryp_SPc"/>
    <property type="match status" value="1"/>
</dbReference>
<dbReference type="Pfam" id="PF00089">
    <property type="entry name" value="Trypsin"/>
    <property type="match status" value="1"/>
</dbReference>
<keyword evidence="13" id="KW-0325">Glycoprotein</keyword>
<evidence type="ECO:0000313" key="17">
    <source>
        <dbReference type="Proteomes" id="UP000564573"/>
    </source>
</evidence>
<dbReference type="PROSITE" id="PS50240">
    <property type="entry name" value="TRYPSIN_DOM"/>
    <property type="match status" value="1"/>
</dbReference>
<dbReference type="GO" id="GO:0006508">
    <property type="term" value="P:proteolysis"/>
    <property type="evidence" value="ECO:0007669"/>
    <property type="project" value="UniProtKB-KW"/>
</dbReference>
<name>A0A839XMX8_9PSEU</name>
<dbReference type="InterPro" id="IPR043504">
    <property type="entry name" value="Peptidase_S1_PA_chymotrypsin"/>
</dbReference>
<dbReference type="InterPro" id="IPR050430">
    <property type="entry name" value="Peptidase_S1"/>
</dbReference>
<comment type="similarity">
    <text evidence="4">Belongs to the peptidase S1 family.</text>
</comment>
<evidence type="ECO:0000256" key="7">
    <source>
        <dbReference type="ARBA" id="ARBA00022696"/>
    </source>
</evidence>
<evidence type="ECO:0000256" key="8">
    <source>
        <dbReference type="ARBA" id="ARBA00022801"/>
    </source>
</evidence>
<evidence type="ECO:0000313" key="16">
    <source>
        <dbReference type="EMBL" id="MBB3661346.1"/>
    </source>
</evidence>
<evidence type="ECO:0000256" key="10">
    <source>
        <dbReference type="ARBA" id="ARBA00022825"/>
    </source>
</evidence>
<feature type="domain" description="Peptidase S1" evidence="15">
    <location>
        <begin position="66"/>
        <end position="280"/>
    </location>
</feature>
<dbReference type="AlphaFoldDB" id="A0A839XMX8"/>
<evidence type="ECO:0000256" key="5">
    <source>
        <dbReference type="ARBA" id="ARBA00022525"/>
    </source>
</evidence>
<dbReference type="SUPFAM" id="SSF50494">
    <property type="entry name" value="Trypsin-like serine proteases"/>
    <property type="match status" value="1"/>
</dbReference>
<dbReference type="PANTHER" id="PTHR24276:SF98">
    <property type="entry name" value="FI18310P1-RELATED"/>
    <property type="match status" value="1"/>
</dbReference>
<dbReference type="GO" id="GO:0005576">
    <property type="term" value="C:extracellular region"/>
    <property type="evidence" value="ECO:0007669"/>
    <property type="project" value="UniProtKB-SubCell"/>
</dbReference>
<evidence type="ECO:0000256" key="12">
    <source>
        <dbReference type="ARBA" id="ARBA00023157"/>
    </source>
</evidence>